<reference evidence="3" key="1">
    <citation type="submission" date="2017-01" db="EMBL/GenBank/DDBJ databases">
        <title>Comparative genomics of anhydrobiosis in the tardigrade Hypsibius dujardini.</title>
        <authorList>
            <person name="Yoshida Y."/>
            <person name="Koutsovoulos G."/>
            <person name="Laetsch D."/>
            <person name="Stevens L."/>
            <person name="Kumar S."/>
            <person name="Horikawa D."/>
            <person name="Ishino K."/>
            <person name="Komine S."/>
            <person name="Tomita M."/>
            <person name="Blaxter M."/>
            <person name="Arakawa K."/>
        </authorList>
    </citation>
    <scope>NUCLEOTIDE SEQUENCE [LARGE SCALE GENOMIC DNA]</scope>
    <source>
        <strain evidence="3">Z151</strain>
    </source>
</reference>
<dbReference type="EMBL" id="MTYJ01001201">
    <property type="protein sequence ID" value="OWA55664.1"/>
    <property type="molecule type" value="Genomic_DNA"/>
</dbReference>
<keyword evidence="3" id="KW-1185">Reference proteome</keyword>
<comment type="caution">
    <text evidence="2">The sequence shown here is derived from an EMBL/GenBank/DDBJ whole genome shotgun (WGS) entry which is preliminary data.</text>
</comment>
<keyword evidence="1" id="KW-0472">Membrane</keyword>
<organism evidence="2 3">
    <name type="scientific">Hypsibius exemplaris</name>
    <name type="common">Freshwater tardigrade</name>
    <dbReference type="NCBI Taxonomy" id="2072580"/>
    <lineage>
        <taxon>Eukaryota</taxon>
        <taxon>Metazoa</taxon>
        <taxon>Ecdysozoa</taxon>
        <taxon>Tardigrada</taxon>
        <taxon>Eutardigrada</taxon>
        <taxon>Parachela</taxon>
        <taxon>Hypsibioidea</taxon>
        <taxon>Hypsibiidae</taxon>
        <taxon>Hypsibius</taxon>
    </lineage>
</organism>
<keyword evidence="1" id="KW-1133">Transmembrane helix</keyword>
<name>A0A9X6NLY6_HYPEX</name>
<evidence type="ECO:0000313" key="3">
    <source>
        <dbReference type="Proteomes" id="UP000192578"/>
    </source>
</evidence>
<gene>
    <name evidence="2" type="ORF">BV898_20052</name>
</gene>
<evidence type="ECO:0000256" key="1">
    <source>
        <dbReference type="SAM" id="Phobius"/>
    </source>
</evidence>
<feature type="non-terminal residue" evidence="2">
    <location>
        <position position="1"/>
    </location>
</feature>
<dbReference type="AlphaFoldDB" id="A0A9X6NLY6"/>
<keyword evidence="1" id="KW-0812">Transmembrane</keyword>
<protein>
    <submittedName>
        <fullName evidence="2">Uncharacterized protein</fullName>
    </submittedName>
</protein>
<dbReference type="Proteomes" id="UP000192578">
    <property type="component" value="Unassembled WGS sequence"/>
</dbReference>
<evidence type="ECO:0000313" key="2">
    <source>
        <dbReference type="EMBL" id="OWA55664.1"/>
    </source>
</evidence>
<accession>A0A9X6NLY6</accession>
<feature type="transmembrane region" description="Helical" evidence="1">
    <location>
        <begin position="12"/>
        <end position="32"/>
    </location>
</feature>
<proteinExistence type="predicted"/>
<dbReference type="OrthoDB" id="9880600at2759"/>
<sequence>AQRRTVIHRGEAFLLSVCVGFIIPMWVAWSLLGTVGTGRLAYEICFDYVKGFWRIKSTEYTCQCGAYSCAHRDTTQNSTAARIPSPSGSKL</sequence>